<reference evidence="2" key="1">
    <citation type="journal article" date="2009" name="Science">
        <title>The B73 maize genome: complexity, diversity, and dynamics.</title>
        <authorList>
            <person name="Schnable P.S."/>
            <person name="Ware D."/>
            <person name="Fulton R.S."/>
            <person name="Stein J.C."/>
            <person name="Wei F."/>
            <person name="Pasternak S."/>
            <person name="Liang C."/>
            <person name="Zhang J."/>
            <person name="Fulton L."/>
            <person name="Graves T.A."/>
            <person name="Minx P."/>
            <person name="Reily A.D."/>
            <person name="Courtney L."/>
            <person name="Kruchowski S.S."/>
            <person name="Tomlinson C."/>
            <person name="Strong C."/>
            <person name="Delehaunty K."/>
            <person name="Fronick C."/>
            <person name="Courtney B."/>
            <person name="Rock S.M."/>
            <person name="Belter E."/>
            <person name="Du F."/>
            <person name="Kim K."/>
            <person name="Abbott R.M."/>
            <person name="Cotton M."/>
            <person name="Levy A."/>
            <person name="Marchetto P."/>
            <person name="Ochoa K."/>
            <person name="Jackson S.M."/>
            <person name="Gillam B."/>
            <person name="Chen W."/>
            <person name="Yan L."/>
            <person name="Higginbotham J."/>
            <person name="Cardenas M."/>
            <person name="Waligorski J."/>
            <person name="Applebaum E."/>
            <person name="Phelps L."/>
            <person name="Falcone J."/>
            <person name="Kanchi K."/>
            <person name="Thane T."/>
            <person name="Scimone A."/>
            <person name="Thane N."/>
            <person name="Henke J."/>
            <person name="Wang T."/>
            <person name="Ruppert J."/>
            <person name="Shah N."/>
            <person name="Rotter K."/>
            <person name="Hodges J."/>
            <person name="Ingenthron E."/>
            <person name="Cordes M."/>
            <person name="Kohlberg S."/>
            <person name="Sgro J."/>
            <person name="Delgado B."/>
            <person name="Mead K."/>
            <person name="Chinwalla A."/>
            <person name="Leonard S."/>
            <person name="Crouse K."/>
            <person name="Collura K."/>
            <person name="Kudrna D."/>
            <person name="Currie J."/>
            <person name="He R."/>
            <person name="Angelova A."/>
            <person name="Rajasekar S."/>
            <person name="Mueller T."/>
            <person name="Lomeli R."/>
            <person name="Scara G."/>
            <person name="Ko A."/>
            <person name="Delaney K."/>
            <person name="Wissotski M."/>
            <person name="Lopez G."/>
            <person name="Campos D."/>
            <person name="Braidotti M."/>
            <person name="Ashley E."/>
            <person name="Golser W."/>
            <person name="Kim H."/>
            <person name="Lee S."/>
            <person name="Lin J."/>
            <person name="Dujmic Z."/>
            <person name="Kim W."/>
            <person name="Talag J."/>
            <person name="Zuccolo A."/>
            <person name="Fan C."/>
            <person name="Sebastian A."/>
            <person name="Kramer M."/>
            <person name="Spiegel L."/>
            <person name="Nascimento L."/>
            <person name="Zutavern T."/>
            <person name="Miller B."/>
            <person name="Ambroise C."/>
            <person name="Muller S."/>
            <person name="Spooner W."/>
            <person name="Narechania A."/>
            <person name="Ren L."/>
            <person name="Wei S."/>
            <person name="Kumari S."/>
            <person name="Faga B."/>
            <person name="Levy M.J."/>
            <person name="McMahan L."/>
            <person name="Van Buren P."/>
            <person name="Vaughn M.W."/>
            <person name="Ying K."/>
            <person name="Yeh C.-T."/>
            <person name="Emrich S.J."/>
            <person name="Jia Y."/>
            <person name="Kalyanaraman A."/>
            <person name="Hsia A.-P."/>
            <person name="Barbazuk W.B."/>
            <person name="Baucom R.S."/>
            <person name="Brutnell T.P."/>
            <person name="Carpita N.C."/>
            <person name="Chaparro C."/>
            <person name="Chia J.-M."/>
            <person name="Deragon J.-M."/>
            <person name="Estill J.C."/>
            <person name="Fu Y."/>
            <person name="Jeddeloh J.A."/>
            <person name="Han Y."/>
            <person name="Lee H."/>
            <person name="Li P."/>
            <person name="Lisch D.R."/>
            <person name="Liu S."/>
            <person name="Liu Z."/>
            <person name="Nagel D.H."/>
            <person name="McCann M.C."/>
            <person name="SanMiguel P."/>
            <person name="Myers A.M."/>
            <person name="Nettleton D."/>
            <person name="Nguyen J."/>
            <person name="Penning B.W."/>
            <person name="Ponnala L."/>
            <person name="Schneider K.L."/>
            <person name="Schwartz D.C."/>
            <person name="Sharma A."/>
            <person name="Soderlund C."/>
            <person name="Springer N.M."/>
            <person name="Sun Q."/>
            <person name="Wang H."/>
            <person name="Waterman M."/>
            <person name="Westerman R."/>
            <person name="Wolfgruber T.K."/>
            <person name="Yang L."/>
            <person name="Yu Y."/>
            <person name="Zhang L."/>
            <person name="Zhou S."/>
            <person name="Zhu Q."/>
            <person name="Bennetzen J.L."/>
            <person name="Dawe R.K."/>
            <person name="Jiang J."/>
            <person name="Jiang N."/>
            <person name="Presting G.G."/>
            <person name="Wessler S.R."/>
            <person name="Aluru S."/>
            <person name="Martienssen R.A."/>
            <person name="Clifton S.W."/>
            <person name="McCombie W.R."/>
            <person name="Wing R.A."/>
            <person name="Wilson R.K."/>
        </authorList>
    </citation>
    <scope>NUCLEOTIDE SEQUENCE [LARGE SCALE GENOMIC DNA]</scope>
    <source>
        <strain evidence="2">cv. B73</strain>
    </source>
</reference>
<keyword evidence="2" id="KW-1185">Reference proteome</keyword>
<dbReference type="Proteomes" id="UP000007305">
    <property type="component" value="Chromosome 8"/>
</dbReference>
<sequence length="224" mass="26046">MAPSTLNQHRSVAALHHVPTKFPFVLFDDVESDDLPKFKSIVARIVVKFPRRHDSQHFILQDITGSKIEAISYRDNVQRFDTLLQQGSTYTLYGVAFYFPPYPKHLMPFHEVLQQPHKRFIDVIGIVIHLAPLEHIGGRSYREAILMDSRENKSIIIGTMLRRNKLHRCLQTSDHSTVEFDPDHHTTQRLQTIRRSMIQNPRSALINNYLERRQAYLATVVPDV</sequence>
<name>A0A804QXP3_MAIZE</name>
<accession>A0A804QXP3</accession>
<dbReference type="Gramene" id="Zm00001eb361280_T001">
    <property type="protein sequence ID" value="Zm00001eb361280_P001"/>
    <property type="gene ID" value="Zm00001eb361280"/>
</dbReference>
<dbReference type="InParanoid" id="A0A804QXP3"/>
<dbReference type="PANTHER" id="PTHR48299">
    <property type="entry name" value="ACT DOMAIN-CONTAINING PROTEIN ACR9"/>
    <property type="match status" value="1"/>
</dbReference>
<reference evidence="1" key="2">
    <citation type="submission" date="2019-07" db="EMBL/GenBank/DDBJ databases">
        <authorList>
            <person name="Seetharam A."/>
            <person name="Woodhouse M."/>
            <person name="Cannon E."/>
        </authorList>
    </citation>
    <scope>NUCLEOTIDE SEQUENCE [LARGE SCALE GENOMIC DNA]</scope>
    <source>
        <strain evidence="1">cv. B73</strain>
    </source>
</reference>
<proteinExistence type="predicted"/>
<dbReference type="PANTHER" id="PTHR48299:SF2">
    <property type="entry name" value="ATP-DEPENDENT DNA HELICASE"/>
    <property type="match status" value="1"/>
</dbReference>
<evidence type="ECO:0000313" key="2">
    <source>
        <dbReference type="Proteomes" id="UP000007305"/>
    </source>
</evidence>
<dbReference type="AlphaFoldDB" id="A0A804QXP3"/>
<organism evidence="1 2">
    <name type="scientific">Zea mays</name>
    <name type="common">Maize</name>
    <dbReference type="NCBI Taxonomy" id="4577"/>
    <lineage>
        <taxon>Eukaryota</taxon>
        <taxon>Viridiplantae</taxon>
        <taxon>Streptophyta</taxon>
        <taxon>Embryophyta</taxon>
        <taxon>Tracheophyta</taxon>
        <taxon>Spermatophyta</taxon>
        <taxon>Magnoliopsida</taxon>
        <taxon>Liliopsida</taxon>
        <taxon>Poales</taxon>
        <taxon>Poaceae</taxon>
        <taxon>PACMAD clade</taxon>
        <taxon>Panicoideae</taxon>
        <taxon>Andropogonodae</taxon>
        <taxon>Andropogoneae</taxon>
        <taxon>Tripsacinae</taxon>
        <taxon>Zea</taxon>
    </lineage>
</organism>
<protein>
    <submittedName>
        <fullName evidence="1">Uncharacterized protein</fullName>
    </submittedName>
</protein>
<evidence type="ECO:0000313" key="1">
    <source>
        <dbReference type="EnsemblPlants" id="Zm00001eb361280_P001"/>
    </source>
</evidence>
<dbReference type="FunCoup" id="A0A804QXP3">
    <property type="interactions" value="557"/>
</dbReference>
<reference evidence="1" key="3">
    <citation type="submission" date="2021-05" db="UniProtKB">
        <authorList>
            <consortium name="EnsemblPlants"/>
        </authorList>
    </citation>
    <scope>IDENTIFICATION</scope>
    <source>
        <strain evidence="1">cv. B73</strain>
    </source>
</reference>
<dbReference type="EnsemblPlants" id="Zm00001eb361280_T001">
    <property type="protein sequence ID" value="Zm00001eb361280_P001"/>
    <property type="gene ID" value="Zm00001eb361280"/>
</dbReference>